<organism evidence="1 2">
    <name type="scientific">Ruminococcus flavefaciens 007c</name>
    <dbReference type="NCBI Taxonomy" id="1341157"/>
    <lineage>
        <taxon>Bacteria</taxon>
        <taxon>Bacillati</taxon>
        <taxon>Bacillota</taxon>
        <taxon>Clostridia</taxon>
        <taxon>Eubacteriales</taxon>
        <taxon>Oscillospiraceae</taxon>
        <taxon>Ruminococcus</taxon>
    </lineage>
</organism>
<accession>W7UI57</accession>
<comment type="caution">
    <text evidence="1">The sequence shown here is derived from an EMBL/GenBank/DDBJ whole genome shotgun (WGS) entry which is preliminary data.</text>
</comment>
<reference evidence="1 2" key="1">
    <citation type="journal article" date="2014" name="PLoS ONE">
        <title>Rumen cellulosomics: divergent fiber-degrading strategies revealed by comparative genome-wide analysis of six ruminococcal strains.</title>
        <authorList>
            <person name="Dassa B."/>
            <person name="Borovok I."/>
            <person name="Ruimy-Israeli V."/>
            <person name="Lamed R."/>
            <person name="Flint H.J."/>
            <person name="Duncan S.H."/>
            <person name="Henrissat B."/>
            <person name="Coutinho P."/>
            <person name="Morrison M."/>
            <person name="Mosoni P."/>
            <person name="Yeoman C.J."/>
            <person name="White B.A."/>
            <person name="Bayer E.A."/>
        </authorList>
    </citation>
    <scope>NUCLEOTIDE SEQUENCE [LARGE SCALE GENOMIC DNA]</scope>
    <source>
        <strain evidence="1 2">007c</strain>
    </source>
</reference>
<dbReference type="PATRIC" id="fig|1341157.4.peg.530"/>
<dbReference type="EMBL" id="ATAX01000008">
    <property type="protein sequence ID" value="EWM54911.1"/>
    <property type="molecule type" value="Genomic_DNA"/>
</dbReference>
<keyword evidence="2" id="KW-1185">Reference proteome</keyword>
<proteinExistence type="predicted"/>
<dbReference type="RefSeq" id="WP_037296957.1">
    <property type="nucleotide sequence ID" value="NZ_ATAX01000008.1"/>
</dbReference>
<evidence type="ECO:0000313" key="1">
    <source>
        <dbReference type="EMBL" id="EWM54911.1"/>
    </source>
</evidence>
<sequence>MRSEKVLLLLAGGLMLAGCEEKAHNDEKDISGTAAESTTAVTAATNTEVASTTVTEPAAKNAEPVKFDYEIKDGGVKLYNSEYGEFRIDVDIPLNITVDDYNFDGYDDVYCCYEGCWLFDREKLKFVKSDKFPKPSGNFLKLEIADKNEKTLRCEELGVEKETTVYQWQRDELVPVSMEQERRSDHTRCSYIFDSDGKMIMTKRETLDSAMNEIISTEEKPDYFRYTDNSIEHMSGSDIVQIIDIDLTPEEVRSGSKRYYDKTDYNFDGHSDLKCEIMCKEYIRHLYFIYDPYSGMYIRNDLLCNLDANEIYVQDKGEFAGTLTCRKSGSNDRKIYRVKWEDGRFKLFRKELTFKFVREDGSLCCADEVYEYDDEGNEVLIQHEERDTTSETFGEWWLRD</sequence>
<evidence type="ECO:0000313" key="2">
    <source>
        <dbReference type="Proteomes" id="UP000019365"/>
    </source>
</evidence>
<dbReference type="Proteomes" id="UP000019365">
    <property type="component" value="Unassembled WGS sequence"/>
</dbReference>
<protein>
    <submittedName>
        <fullName evidence="1">Uncharacterized protein</fullName>
    </submittedName>
</protein>
<dbReference type="OrthoDB" id="1826470at2"/>
<name>W7UI57_RUMFL</name>
<gene>
    <name evidence="1" type="ORF">RF007C_11270</name>
</gene>
<dbReference type="AlphaFoldDB" id="W7UI57"/>
<dbReference type="PROSITE" id="PS51257">
    <property type="entry name" value="PROKAR_LIPOPROTEIN"/>
    <property type="match status" value="1"/>
</dbReference>